<evidence type="ECO:0000313" key="7">
    <source>
        <dbReference type="EMBL" id="KAK2079570.1"/>
    </source>
</evidence>
<comment type="similarity">
    <text evidence="2">Belongs to the cornichon family.</text>
</comment>
<dbReference type="PANTHER" id="PTHR12290">
    <property type="entry name" value="CORNICHON-RELATED"/>
    <property type="match status" value="1"/>
</dbReference>
<evidence type="ECO:0000256" key="1">
    <source>
        <dbReference type="ARBA" id="ARBA00004141"/>
    </source>
</evidence>
<keyword evidence="3 6" id="KW-0812">Transmembrane</keyword>
<dbReference type="AlphaFoldDB" id="A0AAD9ILS1"/>
<dbReference type="GO" id="GO:0016192">
    <property type="term" value="P:vesicle-mediated transport"/>
    <property type="evidence" value="ECO:0007669"/>
    <property type="project" value="InterPro"/>
</dbReference>
<evidence type="ECO:0000256" key="6">
    <source>
        <dbReference type="SAM" id="Phobius"/>
    </source>
</evidence>
<dbReference type="EMBL" id="JASFZW010000002">
    <property type="protein sequence ID" value="KAK2079570.1"/>
    <property type="molecule type" value="Genomic_DNA"/>
</dbReference>
<reference evidence="7" key="1">
    <citation type="submission" date="2021-01" db="EMBL/GenBank/DDBJ databases">
        <authorList>
            <person name="Eckstrom K.M.E."/>
        </authorList>
    </citation>
    <scope>NUCLEOTIDE SEQUENCE</scope>
    <source>
        <strain evidence="7">UVCC 0001</strain>
    </source>
</reference>
<gene>
    <name evidence="7" type="ORF">QBZ16_001965</name>
</gene>
<dbReference type="Pfam" id="PF03311">
    <property type="entry name" value="Cornichon"/>
    <property type="match status" value="1"/>
</dbReference>
<sequence length="129" mass="15112">MLYTDLENDSINPHDAANAINAVVLWEYALEAFLAVWLLMHGRWILFLLPTALTVYHFWSHRRHFVDVTEIYREIKPRRNQSLAQLAISLVCFICVIYRFLWVILHRLLSVEGRVAAQQLLQDTAASLY</sequence>
<comment type="caution">
    <text evidence="7">The sequence shown here is derived from an EMBL/GenBank/DDBJ whole genome shotgun (WGS) entry which is preliminary data.</text>
</comment>
<name>A0AAD9ILS1_PROWI</name>
<feature type="transmembrane region" description="Helical" evidence="6">
    <location>
        <begin position="83"/>
        <end position="105"/>
    </location>
</feature>
<feature type="transmembrane region" description="Helical" evidence="6">
    <location>
        <begin position="34"/>
        <end position="56"/>
    </location>
</feature>
<keyword evidence="8" id="KW-1185">Reference proteome</keyword>
<dbReference type="InterPro" id="IPR003377">
    <property type="entry name" value="Cornichon"/>
</dbReference>
<evidence type="ECO:0000256" key="4">
    <source>
        <dbReference type="ARBA" id="ARBA00022989"/>
    </source>
</evidence>
<comment type="subcellular location">
    <subcellularLocation>
        <location evidence="1">Membrane</location>
        <topology evidence="1">Multi-pass membrane protein</topology>
    </subcellularLocation>
</comment>
<evidence type="ECO:0000313" key="8">
    <source>
        <dbReference type="Proteomes" id="UP001255856"/>
    </source>
</evidence>
<keyword evidence="5 6" id="KW-0472">Membrane</keyword>
<dbReference type="SMART" id="SM01398">
    <property type="entry name" value="Cornichon"/>
    <property type="match status" value="1"/>
</dbReference>
<accession>A0AAD9ILS1</accession>
<evidence type="ECO:0000256" key="5">
    <source>
        <dbReference type="ARBA" id="ARBA00023136"/>
    </source>
</evidence>
<dbReference type="Proteomes" id="UP001255856">
    <property type="component" value="Unassembled WGS sequence"/>
</dbReference>
<evidence type="ECO:0000256" key="3">
    <source>
        <dbReference type="ARBA" id="ARBA00022692"/>
    </source>
</evidence>
<proteinExistence type="inferred from homology"/>
<keyword evidence="4 6" id="KW-1133">Transmembrane helix</keyword>
<organism evidence="7 8">
    <name type="scientific">Prototheca wickerhamii</name>
    <dbReference type="NCBI Taxonomy" id="3111"/>
    <lineage>
        <taxon>Eukaryota</taxon>
        <taxon>Viridiplantae</taxon>
        <taxon>Chlorophyta</taxon>
        <taxon>core chlorophytes</taxon>
        <taxon>Trebouxiophyceae</taxon>
        <taxon>Chlorellales</taxon>
        <taxon>Chlorellaceae</taxon>
        <taxon>Prototheca</taxon>
    </lineage>
</organism>
<dbReference type="GO" id="GO:0016020">
    <property type="term" value="C:membrane"/>
    <property type="evidence" value="ECO:0007669"/>
    <property type="project" value="UniProtKB-SubCell"/>
</dbReference>
<evidence type="ECO:0000256" key="2">
    <source>
        <dbReference type="ARBA" id="ARBA00010095"/>
    </source>
</evidence>
<protein>
    <submittedName>
        <fullName evidence="7">Uncharacterized protein</fullName>
    </submittedName>
</protein>